<dbReference type="PANTHER" id="PTHR12837">
    <property type="entry name" value="POLY ADP-RIBOSE GLYCOHYDROLASE"/>
    <property type="match status" value="1"/>
</dbReference>
<proteinExistence type="inferred from homology"/>
<evidence type="ECO:0000256" key="4">
    <source>
        <dbReference type="SAM" id="MobiDB-lite"/>
    </source>
</evidence>
<evidence type="ECO:0000256" key="3">
    <source>
        <dbReference type="ARBA" id="ARBA00022801"/>
    </source>
</evidence>
<dbReference type="GO" id="GO:0006282">
    <property type="term" value="P:regulation of DNA repair"/>
    <property type="evidence" value="ECO:0007669"/>
    <property type="project" value="InterPro"/>
</dbReference>
<dbReference type="InterPro" id="IPR046372">
    <property type="entry name" value="PARG_cat_C"/>
</dbReference>
<dbReference type="GO" id="GO:1990966">
    <property type="term" value="P:ATP generation from poly-ADP-D-ribose"/>
    <property type="evidence" value="ECO:0007669"/>
    <property type="project" value="TreeGrafter"/>
</dbReference>
<dbReference type="AlphaFoldDB" id="A0A7R9DM40"/>
<dbReference type="GO" id="GO:0005737">
    <property type="term" value="C:cytoplasm"/>
    <property type="evidence" value="ECO:0007669"/>
    <property type="project" value="TreeGrafter"/>
</dbReference>
<accession>A0A7R9DM40</accession>
<evidence type="ECO:0000259" key="6">
    <source>
        <dbReference type="Pfam" id="PF20811"/>
    </source>
</evidence>
<evidence type="ECO:0000256" key="1">
    <source>
        <dbReference type="ARBA" id="ARBA00009545"/>
    </source>
</evidence>
<protein>
    <recommendedName>
        <fullName evidence="2">poly(ADP-ribose) glycohydrolase</fullName>
        <ecNumber evidence="2">3.2.1.143</ecNumber>
    </recommendedName>
</protein>
<feature type="domain" description="PARG helical" evidence="6">
    <location>
        <begin position="188"/>
        <end position="264"/>
    </location>
</feature>
<sequence length="323" mass="36368">MCQAGKDGEEKQLRPRWELVQEALLKPIPSSKQLQDAIFSYNSKYSERWDFSTLHTFFSQVEEDSRDAKPGANLKEAKTGEDLREAKTEKDSKEDKTGENSKEAKTEEDLREAKTGKDSREAKTGKDSREAKTGEDLRDAKPREKLKEAKTGKDSREAKTEKGSRDAKPEENLKGAKTLEDLRESKTGTLLPQIIGLALQLPSLVTGPIPLLVQHRNQSVSLTQLQVASLLANAFLCTFPRRNTAKRFSEYYKYPDINFNSLTHLKAPVGVLTYSRQYLSSSQLPDWTSSKKFLPQLHISSSGTIEKEGDGFLQVDFANKYAF</sequence>
<dbReference type="InterPro" id="IPR048362">
    <property type="entry name" value="PARG_helical"/>
</dbReference>
<evidence type="ECO:0000256" key="2">
    <source>
        <dbReference type="ARBA" id="ARBA00012255"/>
    </source>
</evidence>
<organism evidence="7">
    <name type="scientific">Timema poppense</name>
    <name type="common">Walking stick</name>
    <dbReference type="NCBI Taxonomy" id="170557"/>
    <lineage>
        <taxon>Eukaryota</taxon>
        <taxon>Metazoa</taxon>
        <taxon>Ecdysozoa</taxon>
        <taxon>Arthropoda</taxon>
        <taxon>Hexapoda</taxon>
        <taxon>Insecta</taxon>
        <taxon>Pterygota</taxon>
        <taxon>Neoptera</taxon>
        <taxon>Polyneoptera</taxon>
        <taxon>Phasmatodea</taxon>
        <taxon>Timematodea</taxon>
        <taxon>Timematoidea</taxon>
        <taxon>Timematidae</taxon>
        <taxon>Timema</taxon>
    </lineage>
</organism>
<feature type="domain" description="PARG catalytic Macro" evidence="5">
    <location>
        <begin position="285"/>
        <end position="321"/>
    </location>
</feature>
<name>A0A7R9DM40_TIMPO</name>
<keyword evidence="3" id="KW-0378">Hydrolase</keyword>
<evidence type="ECO:0000259" key="5">
    <source>
        <dbReference type="Pfam" id="PF05028"/>
    </source>
</evidence>
<dbReference type="GO" id="GO:0005975">
    <property type="term" value="P:carbohydrate metabolic process"/>
    <property type="evidence" value="ECO:0007669"/>
    <property type="project" value="InterPro"/>
</dbReference>
<dbReference type="Pfam" id="PF20811">
    <property type="entry name" value="PARG_cat_N"/>
    <property type="match status" value="1"/>
</dbReference>
<dbReference type="InterPro" id="IPR007724">
    <property type="entry name" value="Poly_GlycHdrlase"/>
</dbReference>
<dbReference type="EC" id="3.2.1.143" evidence="2"/>
<dbReference type="EMBL" id="OD010579">
    <property type="protein sequence ID" value="CAD7416169.1"/>
    <property type="molecule type" value="Genomic_DNA"/>
</dbReference>
<reference evidence="7" key="1">
    <citation type="submission" date="2020-11" db="EMBL/GenBank/DDBJ databases">
        <authorList>
            <person name="Tran Van P."/>
        </authorList>
    </citation>
    <scope>NUCLEOTIDE SEQUENCE</scope>
</reference>
<dbReference type="PANTHER" id="PTHR12837:SF15">
    <property type="entry name" value="POLY(ADP-RIBOSE) GLYCOHYDROLASE"/>
    <property type="match status" value="1"/>
</dbReference>
<evidence type="ECO:0000313" key="7">
    <source>
        <dbReference type="EMBL" id="CAD7416169.1"/>
    </source>
</evidence>
<feature type="region of interest" description="Disordered" evidence="4">
    <location>
        <begin position="61"/>
        <end position="176"/>
    </location>
</feature>
<dbReference type="GO" id="GO:0005634">
    <property type="term" value="C:nucleus"/>
    <property type="evidence" value="ECO:0007669"/>
    <property type="project" value="TreeGrafter"/>
</dbReference>
<dbReference type="GO" id="GO:0009225">
    <property type="term" value="P:nucleotide-sugar metabolic process"/>
    <property type="evidence" value="ECO:0007669"/>
    <property type="project" value="TreeGrafter"/>
</dbReference>
<comment type="similarity">
    <text evidence="1">Belongs to the poly(ADP-ribose) glycohydrolase family.</text>
</comment>
<dbReference type="GO" id="GO:0004649">
    <property type="term" value="F:poly(ADP-ribose) glycohydrolase activity"/>
    <property type="evidence" value="ECO:0007669"/>
    <property type="project" value="UniProtKB-EC"/>
</dbReference>
<dbReference type="Pfam" id="PF05028">
    <property type="entry name" value="PARG_cat_C"/>
    <property type="match status" value="1"/>
</dbReference>
<gene>
    <name evidence="7" type="ORF">TPSB3V08_LOCUS10848</name>
</gene>
<feature type="compositionally biased region" description="Basic and acidic residues" evidence="4">
    <location>
        <begin position="75"/>
        <end position="176"/>
    </location>
</feature>